<dbReference type="PROSITE" id="PS00061">
    <property type="entry name" value="ADH_SHORT"/>
    <property type="match status" value="1"/>
</dbReference>
<reference evidence="3 4" key="1">
    <citation type="submission" date="2018-05" db="EMBL/GenBank/DDBJ databases">
        <title>Genomic Encyclopedia of Type Strains, Phase IV (KMG-IV): sequencing the most valuable type-strain genomes for metagenomic binning, comparative biology and taxonomic classification.</title>
        <authorList>
            <person name="Goeker M."/>
        </authorList>
    </citation>
    <scope>NUCLEOTIDE SEQUENCE [LARGE SCALE GENOMIC DNA]</scope>
    <source>
        <strain evidence="3 4">DSM 2626</strain>
    </source>
</reference>
<dbReference type="Pfam" id="PF00106">
    <property type="entry name" value="adh_short"/>
    <property type="match status" value="1"/>
</dbReference>
<gene>
    <name evidence="3" type="ORF">C8D77_1206</name>
</gene>
<comment type="similarity">
    <text evidence="1 2">Belongs to the short-chain dehydrogenases/reductases (SDR) family.</text>
</comment>
<dbReference type="GeneID" id="61055949"/>
<dbReference type="PRINTS" id="PR00081">
    <property type="entry name" value="GDHRDH"/>
</dbReference>
<comment type="caution">
    <text evidence="3">The sequence shown here is derived from an EMBL/GenBank/DDBJ whole genome shotgun (WGS) entry which is preliminary data.</text>
</comment>
<evidence type="ECO:0000313" key="3">
    <source>
        <dbReference type="EMBL" id="PWJ86908.1"/>
    </source>
</evidence>
<accession>A0A8E2W653</accession>
<sequence>MIASRVCLITGASGRLGAKFCELFRKEYKIAAVYHENIPLLPSQHTEIFDPCKQMSGAGDPDSLFVIKADLFDSAQIDRVVELTLARFGRIDLLINNAVFSHWGSAVDDRMLVDCAMQQFEMNVVVPLRLSVKIASEFWRDKLQENREANRNVINVSSSSGVYIYQNSKQGVYSASKAALNYMSCHLANEFHAFGVRVNAVAPNAFPGIVATEDVARLLNRIDSEAVTGQIVVFDADGELMYSP</sequence>
<evidence type="ECO:0000256" key="1">
    <source>
        <dbReference type="ARBA" id="ARBA00006484"/>
    </source>
</evidence>
<dbReference type="InterPro" id="IPR036291">
    <property type="entry name" value="NAD(P)-bd_dom_sf"/>
</dbReference>
<dbReference type="Proteomes" id="UP000245631">
    <property type="component" value="Unassembled WGS sequence"/>
</dbReference>
<organism evidence="3 4">
    <name type="scientific">Rhizobium loti</name>
    <name type="common">Mesorhizobium loti</name>
    <dbReference type="NCBI Taxonomy" id="381"/>
    <lineage>
        <taxon>Bacteria</taxon>
        <taxon>Pseudomonadati</taxon>
        <taxon>Pseudomonadota</taxon>
        <taxon>Alphaproteobacteria</taxon>
        <taxon>Hyphomicrobiales</taxon>
        <taxon>Phyllobacteriaceae</taxon>
        <taxon>Mesorhizobium</taxon>
    </lineage>
</organism>
<dbReference type="RefSeq" id="WP_109671788.1">
    <property type="nucleotide sequence ID" value="NZ_QGGH01000020.1"/>
</dbReference>
<evidence type="ECO:0000313" key="4">
    <source>
        <dbReference type="Proteomes" id="UP000245631"/>
    </source>
</evidence>
<dbReference type="AlphaFoldDB" id="A0A8E2W653"/>
<proteinExistence type="inferred from homology"/>
<dbReference type="GO" id="GO:0016616">
    <property type="term" value="F:oxidoreductase activity, acting on the CH-OH group of donors, NAD or NADP as acceptor"/>
    <property type="evidence" value="ECO:0007669"/>
    <property type="project" value="TreeGrafter"/>
</dbReference>
<name>A0A8E2W653_RHILI</name>
<dbReference type="Gene3D" id="3.40.50.720">
    <property type="entry name" value="NAD(P)-binding Rossmann-like Domain"/>
    <property type="match status" value="1"/>
</dbReference>
<dbReference type="EMBL" id="QGGH01000020">
    <property type="protein sequence ID" value="PWJ86908.1"/>
    <property type="molecule type" value="Genomic_DNA"/>
</dbReference>
<dbReference type="CDD" id="cd05233">
    <property type="entry name" value="SDR_c"/>
    <property type="match status" value="1"/>
</dbReference>
<dbReference type="InterPro" id="IPR002347">
    <property type="entry name" value="SDR_fam"/>
</dbReference>
<evidence type="ECO:0000256" key="2">
    <source>
        <dbReference type="RuleBase" id="RU000363"/>
    </source>
</evidence>
<dbReference type="InterPro" id="IPR020904">
    <property type="entry name" value="Sc_DH/Rdtase_CS"/>
</dbReference>
<dbReference type="PRINTS" id="PR00080">
    <property type="entry name" value="SDRFAMILY"/>
</dbReference>
<dbReference type="PANTHER" id="PTHR42760">
    <property type="entry name" value="SHORT-CHAIN DEHYDROGENASES/REDUCTASES FAMILY MEMBER"/>
    <property type="match status" value="1"/>
</dbReference>
<protein>
    <submittedName>
        <fullName evidence="3">NAD(P)-dependent dehydrogenase (Short-subunit alcohol dehydrogenase family)</fullName>
    </submittedName>
</protein>
<dbReference type="SUPFAM" id="SSF51735">
    <property type="entry name" value="NAD(P)-binding Rossmann-fold domains"/>
    <property type="match status" value="1"/>
</dbReference>